<feature type="transmembrane region" description="Helical" evidence="8">
    <location>
        <begin position="12"/>
        <end position="37"/>
    </location>
</feature>
<organism evidence="9 10">
    <name type="scientific">Luteibacter rhizovicinus</name>
    <dbReference type="NCBI Taxonomy" id="242606"/>
    <lineage>
        <taxon>Bacteria</taxon>
        <taxon>Pseudomonadati</taxon>
        <taxon>Pseudomonadota</taxon>
        <taxon>Gammaproteobacteria</taxon>
        <taxon>Lysobacterales</taxon>
        <taxon>Rhodanobacteraceae</taxon>
        <taxon>Luteibacter</taxon>
    </lineage>
</organism>
<feature type="binding site" evidence="7">
    <location>
        <position position="214"/>
    </location>
    <ligand>
        <name>Mg(2+)</name>
        <dbReference type="ChEBI" id="CHEBI:18420"/>
    </ligand>
</feature>
<dbReference type="Proteomes" id="UP000295645">
    <property type="component" value="Unassembled WGS sequence"/>
</dbReference>
<keyword evidence="6 8" id="KW-0472">Membrane</keyword>
<comment type="caution">
    <text evidence="9">The sequence shown here is derived from an EMBL/GenBank/DDBJ whole genome shotgun (WGS) entry which is preliminary data.</text>
</comment>
<evidence type="ECO:0000256" key="1">
    <source>
        <dbReference type="ARBA" id="ARBA00004651"/>
    </source>
</evidence>
<evidence type="ECO:0000256" key="3">
    <source>
        <dbReference type="ARBA" id="ARBA00022679"/>
    </source>
</evidence>
<feature type="transmembrane region" description="Helical" evidence="8">
    <location>
        <begin position="84"/>
        <end position="103"/>
    </location>
</feature>
<evidence type="ECO:0000256" key="5">
    <source>
        <dbReference type="ARBA" id="ARBA00022989"/>
    </source>
</evidence>
<feature type="binding site" evidence="7">
    <location>
        <position position="154"/>
    </location>
    <ligand>
        <name>Mg(2+)</name>
        <dbReference type="ChEBI" id="CHEBI:18420"/>
    </ligand>
</feature>
<evidence type="ECO:0000313" key="10">
    <source>
        <dbReference type="Proteomes" id="UP000295645"/>
    </source>
</evidence>
<dbReference type="AlphaFoldDB" id="A0A4V2W4Y4"/>
<evidence type="ECO:0000256" key="6">
    <source>
        <dbReference type="ARBA" id="ARBA00023136"/>
    </source>
</evidence>
<dbReference type="GO" id="GO:0016780">
    <property type="term" value="F:phosphotransferase activity, for other substituted phosphate groups"/>
    <property type="evidence" value="ECO:0007669"/>
    <property type="project" value="InterPro"/>
</dbReference>
<proteinExistence type="predicted"/>
<dbReference type="GO" id="GO:0046872">
    <property type="term" value="F:metal ion binding"/>
    <property type="evidence" value="ECO:0007669"/>
    <property type="project" value="UniProtKB-KW"/>
</dbReference>
<evidence type="ECO:0000256" key="8">
    <source>
        <dbReference type="SAM" id="Phobius"/>
    </source>
</evidence>
<accession>A0A4V2W4Y4</accession>
<keyword evidence="3 9" id="KW-0808">Transferase</keyword>
<dbReference type="GO" id="GO:0009103">
    <property type="term" value="P:lipopolysaccharide biosynthetic process"/>
    <property type="evidence" value="ECO:0007669"/>
    <property type="project" value="TreeGrafter"/>
</dbReference>
<keyword evidence="7" id="KW-0460">Magnesium</keyword>
<comment type="cofactor">
    <cofactor evidence="7">
        <name>Mg(2+)</name>
        <dbReference type="ChEBI" id="CHEBI:18420"/>
    </cofactor>
</comment>
<keyword evidence="5 8" id="KW-1133">Transmembrane helix</keyword>
<gene>
    <name evidence="9" type="ORF">EC912_101329</name>
</gene>
<feature type="transmembrane region" description="Helical" evidence="8">
    <location>
        <begin position="58"/>
        <end position="78"/>
    </location>
</feature>
<evidence type="ECO:0000256" key="7">
    <source>
        <dbReference type="PIRSR" id="PIRSR600715-1"/>
    </source>
</evidence>
<keyword evidence="4 8" id="KW-0812">Transmembrane</keyword>
<evidence type="ECO:0000256" key="4">
    <source>
        <dbReference type="ARBA" id="ARBA00022692"/>
    </source>
</evidence>
<feature type="transmembrane region" description="Helical" evidence="8">
    <location>
        <begin position="314"/>
        <end position="333"/>
    </location>
</feature>
<feature type="transmembrane region" description="Helical" evidence="8">
    <location>
        <begin position="215"/>
        <end position="234"/>
    </location>
</feature>
<dbReference type="PANTHER" id="PTHR22926:SF3">
    <property type="entry name" value="UNDECAPRENYL-PHOSPHATE ALPHA-N-ACETYLGLUCOSAMINYL 1-PHOSPHATE TRANSFERASE"/>
    <property type="match status" value="1"/>
</dbReference>
<evidence type="ECO:0000313" key="9">
    <source>
        <dbReference type="EMBL" id="TCV97329.1"/>
    </source>
</evidence>
<feature type="transmembrane region" description="Helical" evidence="8">
    <location>
        <begin position="240"/>
        <end position="262"/>
    </location>
</feature>
<reference evidence="9 10" key="1">
    <citation type="submission" date="2019-03" db="EMBL/GenBank/DDBJ databases">
        <title>Above-ground endophytic microbial communities from plants in different locations in the United States.</title>
        <authorList>
            <person name="Frank C."/>
        </authorList>
    </citation>
    <scope>NUCLEOTIDE SEQUENCE [LARGE SCALE GENOMIC DNA]</scope>
    <source>
        <strain evidence="9 10">LP_13_YM</strain>
    </source>
</reference>
<feature type="transmembrane region" description="Helical" evidence="8">
    <location>
        <begin position="115"/>
        <end position="140"/>
    </location>
</feature>
<evidence type="ECO:0000256" key="2">
    <source>
        <dbReference type="ARBA" id="ARBA00022475"/>
    </source>
</evidence>
<name>A0A4V2W4Y4_9GAMM</name>
<feature type="transmembrane region" description="Helical" evidence="8">
    <location>
        <begin position="176"/>
        <end position="203"/>
    </location>
</feature>
<keyword evidence="10" id="KW-1185">Reference proteome</keyword>
<comment type="subcellular location">
    <subcellularLocation>
        <location evidence="1">Cell membrane</location>
        <topology evidence="1">Multi-pass membrane protein</topology>
    </subcellularLocation>
</comment>
<dbReference type="InterPro" id="IPR000715">
    <property type="entry name" value="Glycosyl_transferase_4"/>
</dbReference>
<sequence length="347" mass="37063">MTPGIGGMSPGSVIATCAIVAFVLSFATVRMAIGYAHRKGMLDAPGRRRSHTMPTPRGGGIGIVVGSLVGMSAALLLLPPFQEGMTVATFAVATIAVAAIGWLDDHGSLPIRPRLAIQLAATLAFALVLAVGTSSLLWALPLLLAGVWSINLHNFMDGIDGLAAQQSMFASAGMAVLGWFAGAPGIAGAGIALAAAATGFWWFNRSPARIFMGDVGSGTLGFFVFVLTGLLWAWRTELLWPALILSSAFVIDATLTLLVRMLRGSRWYTPHREHLYQWLVRQGASHARVARVYFAWNVLVCVPVAWIASRWPGAAPALCVATYLLATVVWRGGKQWCLHRRIRHVSP</sequence>
<dbReference type="EMBL" id="SMCS01000001">
    <property type="protein sequence ID" value="TCV97329.1"/>
    <property type="molecule type" value="Genomic_DNA"/>
</dbReference>
<dbReference type="PANTHER" id="PTHR22926">
    <property type="entry name" value="PHOSPHO-N-ACETYLMURAMOYL-PENTAPEPTIDE-TRANSFERASE"/>
    <property type="match status" value="1"/>
</dbReference>
<dbReference type="GO" id="GO:0044038">
    <property type="term" value="P:cell wall macromolecule biosynthetic process"/>
    <property type="evidence" value="ECO:0007669"/>
    <property type="project" value="TreeGrafter"/>
</dbReference>
<keyword evidence="7" id="KW-0479">Metal-binding</keyword>
<feature type="transmembrane region" description="Helical" evidence="8">
    <location>
        <begin position="289"/>
        <end position="308"/>
    </location>
</feature>
<dbReference type="Pfam" id="PF00953">
    <property type="entry name" value="Glycos_transf_4"/>
    <property type="match status" value="1"/>
</dbReference>
<keyword evidence="2" id="KW-1003">Cell membrane</keyword>
<dbReference type="GO" id="GO:0005886">
    <property type="term" value="C:plasma membrane"/>
    <property type="evidence" value="ECO:0007669"/>
    <property type="project" value="UniProtKB-SubCell"/>
</dbReference>
<protein>
    <submittedName>
        <fullName evidence="9">UDP-N-acetylmuramyl pentapeptide phosphotransferase/UDP-N-acetylglucosamine-1-phosphate transferase</fullName>
    </submittedName>
</protein>
<dbReference type="GO" id="GO:0071555">
    <property type="term" value="P:cell wall organization"/>
    <property type="evidence" value="ECO:0007669"/>
    <property type="project" value="TreeGrafter"/>
</dbReference>